<gene>
    <name evidence="3" type="ORF">M5K25_027716</name>
</gene>
<evidence type="ECO:0000256" key="2">
    <source>
        <dbReference type="SAM" id="SignalP"/>
    </source>
</evidence>
<evidence type="ECO:0000256" key="1">
    <source>
        <dbReference type="SAM" id="MobiDB-lite"/>
    </source>
</evidence>
<dbReference type="Proteomes" id="UP001552299">
    <property type="component" value="Unassembled WGS sequence"/>
</dbReference>
<comment type="caution">
    <text evidence="3">The sequence shown here is derived from an EMBL/GenBank/DDBJ whole genome shotgun (WGS) entry which is preliminary data.</text>
</comment>
<feature type="signal peptide" evidence="2">
    <location>
        <begin position="1"/>
        <end position="15"/>
    </location>
</feature>
<feature type="compositionally biased region" description="Polar residues" evidence="1">
    <location>
        <begin position="194"/>
        <end position="212"/>
    </location>
</feature>
<feature type="chain" id="PRO_5044845181" evidence="2">
    <location>
        <begin position="16"/>
        <end position="314"/>
    </location>
</feature>
<reference evidence="3 4" key="1">
    <citation type="journal article" date="2024" name="Plant Biotechnol. J.">
        <title>Dendrobium thyrsiflorum genome and its molecular insights into genes involved in important horticultural traits.</title>
        <authorList>
            <person name="Chen B."/>
            <person name="Wang J.Y."/>
            <person name="Zheng P.J."/>
            <person name="Li K.L."/>
            <person name="Liang Y.M."/>
            <person name="Chen X.F."/>
            <person name="Zhang C."/>
            <person name="Zhao X."/>
            <person name="He X."/>
            <person name="Zhang G.Q."/>
            <person name="Liu Z.J."/>
            <person name="Xu Q."/>
        </authorList>
    </citation>
    <scope>NUCLEOTIDE SEQUENCE [LARGE SCALE GENOMIC DNA]</scope>
    <source>
        <strain evidence="3">GZMU011</strain>
    </source>
</reference>
<evidence type="ECO:0000313" key="3">
    <source>
        <dbReference type="EMBL" id="KAL0903343.1"/>
    </source>
</evidence>
<evidence type="ECO:0000313" key="4">
    <source>
        <dbReference type="Proteomes" id="UP001552299"/>
    </source>
</evidence>
<dbReference type="AlphaFoldDB" id="A0ABD0TUP8"/>
<accession>A0ABD0TUP8</accession>
<feature type="region of interest" description="Disordered" evidence="1">
    <location>
        <begin position="194"/>
        <end position="231"/>
    </location>
</feature>
<protein>
    <submittedName>
        <fullName evidence="3">Uncharacterized protein</fullName>
    </submittedName>
</protein>
<sequence>MYFTIFFFADPVVVAAIVPHAFKAYNNENSLSKGTKPTTNPIIYQQVDRVDKLTKNECPVKNIAKIHSQTIYCQYGRGMCFLTNGFAAKWHHSLPEIRKQAYRIPSNRRIHWIKSNTASAPDSISIELLYLNIKDELVYTGVAWKYERWSVVCQNSGVWQKFGSSLFSTVHEKMDGKFAAMEEMLRKLLEAQPKMTTSEAKGTISSQRSGGNPNPLRRGKPRGPASSSECGTVRGCELRERVWGLRAKRARAGEAATGKHMWGAIGGVSANVRWARYCRGNLVRTSRAAQEGFVHAYSASKCERLVHDRIYFFK</sequence>
<keyword evidence="4" id="KW-1185">Reference proteome</keyword>
<keyword evidence="2" id="KW-0732">Signal</keyword>
<proteinExistence type="predicted"/>
<name>A0ABD0TUP8_DENTH</name>
<dbReference type="EMBL" id="JANQDX010000020">
    <property type="protein sequence ID" value="KAL0903343.1"/>
    <property type="molecule type" value="Genomic_DNA"/>
</dbReference>
<organism evidence="3 4">
    <name type="scientific">Dendrobium thyrsiflorum</name>
    <name type="common">Pinecone-like raceme dendrobium</name>
    <name type="synonym">Orchid</name>
    <dbReference type="NCBI Taxonomy" id="117978"/>
    <lineage>
        <taxon>Eukaryota</taxon>
        <taxon>Viridiplantae</taxon>
        <taxon>Streptophyta</taxon>
        <taxon>Embryophyta</taxon>
        <taxon>Tracheophyta</taxon>
        <taxon>Spermatophyta</taxon>
        <taxon>Magnoliopsida</taxon>
        <taxon>Liliopsida</taxon>
        <taxon>Asparagales</taxon>
        <taxon>Orchidaceae</taxon>
        <taxon>Epidendroideae</taxon>
        <taxon>Malaxideae</taxon>
        <taxon>Dendrobiinae</taxon>
        <taxon>Dendrobium</taxon>
    </lineage>
</organism>